<evidence type="ECO:0000256" key="1">
    <source>
        <dbReference type="SAM" id="Phobius"/>
    </source>
</evidence>
<keyword evidence="3" id="KW-1185">Reference proteome</keyword>
<name>A0ABT0LHM9_9GAMM</name>
<organism evidence="2 3">
    <name type="scientific">Shewanella surugensis</name>
    <dbReference type="NCBI Taxonomy" id="212020"/>
    <lineage>
        <taxon>Bacteria</taxon>
        <taxon>Pseudomonadati</taxon>
        <taxon>Pseudomonadota</taxon>
        <taxon>Gammaproteobacteria</taxon>
        <taxon>Alteromonadales</taxon>
        <taxon>Shewanellaceae</taxon>
        <taxon>Shewanella</taxon>
    </lineage>
</organism>
<dbReference type="Proteomes" id="UP001203423">
    <property type="component" value="Unassembled WGS sequence"/>
</dbReference>
<sequence>MAKLFILPALLSLGWILFLSYHGIPLKQGKTGFIYIISISATVIVTLSLLLWLTSGQNIRG</sequence>
<comment type="caution">
    <text evidence="2">The sequence shown here is derived from an EMBL/GenBank/DDBJ whole genome shotgun (WGS) entry which is preliminary data.</text>
</comment>
<evidence type="ECO:0000313" key="2">
    <source>
        <dbReference type="EMBL" id="MCL1127175.1"/>
    </source>
</evidence>
<keyword evidence="1" id="KW-0812">Transmembrane</keyword>
<feature type="transmembrane region" description="Helical" evidence="1">
    <location>
        <begin position="33"/>
        <end position="53"/>
    </location>
</feature>
<evidence type="ECO:0000313" key="3">
    <source>
        <dbReference type="Proteomes" id="UP001203423"/>
    </source>
</evidence>
<keyword evidence="1" id="KW-0472">Membrane</keyword>
<accession>A0ABT0LHM9</accession>
<dbReference type="EMBL" id="JAKIKS010000133">
    <property type="protein sequence ID" value="MCL1127175.1"/>
    <property type="molecule type" value="Genomic_DNA"/>
</dbReference>
<gene>
    <name evidence="2" type="ORF">L2764_22510</name>
</gene>
<protein>
    <submittedName>
        <fullName evidence="2">Uncharacterized protein</fullName>
    </submittedName>
</protein>
<proteinExistence type="predicted"/>
<reference evidence="2 3" key="1">
    <citation type="submission" date="2022-01" db="EMBL/GenBank/DDBJ databases">
        <title>Whole genome-based taxonomy of the Shewanellaceae.</title>
        <authorList>
            <person name="Martin-Rodriguez A.J."/>
        </authorList>
    </citation>
    <scope>NUCLEOTIDE SEQUENCE [LARGE SCALE GENOMIC DNA]</scope>
    <source>
        <strain evidence="2 3">DSM 17177</strain>
    </source>
</reference>
<dbReference type="RefSeq" id="WP_248942571.1">
    <property type="nucleotide sequence ID" value="NZ_JAKIKS010000133.1"/>
</dbReference>
<keyword evidence="1" id="KW-1133">Transmembrane helix</keyword>
<feature type="transmembrane region" description="Helical" evidence="1">
    <location>
        <begin position="6"/>
        <end position="24"/>
    </location>
</feature>